<gene>
    <name evidence="22" type="ORF">Cgig2_024664</name>
</gene>
<dbReference type="InterPro" id="IPR002902">
    <property type="entry name" value="GNK2"/>
</dbReference>
<keyword evidence="4" id="KW-1003">Cell membrane</keyword>
<evidence type="ECO:0000256" key="16">
    <source>
        <dbReference type="ARBA" id="ARBA00023180"/>
    </source>
</evidence>
<keyword evidence="23" id="KW-1185">Reference proteome</keyword>
<feature type="region of interest" description="Disordered" evidence="18">
    <location>
        <begin position="738"/>
        <end position="760"/>
    </location>
</feature>
<evidence type="ECO:0000256" key="7">
    <source>
        <dbReference type="ARBA" id="ARBA00022692"/>
    </source>
</evidence>
<keyword evidence="8" id="KW-0732">Signal</keyword>
<feature type="binding site" evidence="17">
    <location>
        <position position="447"/>
    </location>
    <ligand>
        <name>ATP</name>
        <dbReference type="ChEBI" id="CHEBI:30616"/>
    </ligand>
</feature>
<dbReference type="GO" id="GO:0005524">
    <property type="term" value="F:ATP binding"/>
    <property type="evidence" value="ECO:0007669"/>
    <property type="project" value="UniProtKB-UniRule"/>
</dbReference>
<dbReference type="FunFam" id="3.30.200.20:FF:000162">
    <property type="entry name" value="Adenine nucleotide alpha hydrolase-like domain kinase"/>
    <property type="match status" value="1"/>
</dbReference>
<dbReference type="PROSITE" id="PS50011">
    <property type="entry name" value="PROTEIN_KINASE_DOM"/>
    <property type="match status" value="1"/>
</dbReference>
<protein>
    <submittedName>
        <fullName evidence="22">Uncharacterized protein</fullName>
    </submittedName>
</protein>
<evidence type="ECO:0000256" key="1">
    <source>
        <dbReference type="ARBA" id="ARBA00004251"/>
    </source>
</evidence>
<sequence length="760" mass="84434">MILIILPSGKDVASASTPRLQCECPSNFPYSLGSTFEANLNHSLFDVLPANVLVNGSSQFVAGPGTTDQIYALCYCRGDVSAQDCHDCVQAAAGTLLQKCRPLKEGIVWSEECTLRYSSRSIFSLEEEVPSYRYYNFSSVLSKLDQYQQVFDDTMNGLIRQAASGTAVGRLRGFATEEAELSQDKLTLLGLVQCSPDIVGNPCEKCLRSALKQMDGWATTMIFLPSCNLRFDLYPSQISSPPPVHPPRPNGHLKIIALVVGAFVALLLCGVVYRKRNSIRRLFFPSRPEQPQVKRSWFSKNLKSYYPRHGSGKSLLLSVVVCLLWNHIRRLFDQPCARPNVPSEDDGSPPASPPSDQPSDPPLSEPPERAMDRQPSASRSYPPPIAPPFFNPAEVPDELPTPRLLYEMKDLREATEGFSDENKIGKGGFGVVYKGTLPNGVEIAVKKLSSTSIQGDPEFKNELKTLTRLQHNNLVKLLGFCLADPERKRELTWSTRYKIIVGIARAILYLHLDSPIRIIHRDLKPANVLLDADKNPKIADFGLARITNFEETHISTCNAAGTFGYMAPELLFQGHFSIESDVYSFGVIVLEAVSGRKVFAPVDQSGQGLLIHAWNCWQQRKPLDLVDATLTDSYSAEEAMRCIQLGLLCAQMDVSKRPTMEKVVRALNPNSGGLEMPQHPMFRRFDENIYNFRNDLTREPRSQHAAESTRSNFMLAARQDPDGIASSSTNRHQLDLNAEHHNADRATANLSSKPKSGHTI</sequence>
<dbReference type="InterPro" id="IPR008271">
    <property type="entry name" value="Ser/Thr_kinase_AS"/>
</dbReference>
<keyword evidence="5" id="KW-0723">Serine/threonine-protein kinase</keyword>
<evidence type="ECO:0000313" key="23">
    <source>
        <dbReference type="Proteomes" id="UP001153076"/>
    </source>
</evidence>
<evidence type="ECO:0000256" key="17">
    <source>
        <dbReference type="PROSITE-ProRule" id="PRU10141"/>
    </source>
</evidence>
<dbReference type="GO" id="GO:0002229">
    <property type="term" value="P:defense response to oomycetes"/>
    <property type="evidence" value="ECO:0007669"/>
    <property type="project" value="UniProtKB-ARBA"/>
</dbReference>
<dbReference type="GO" id="GO:0004674">
    <property type="term" value="F:protein serine/threonine kinase activity"/>
    <property type="evidence" value="ECO:0007669"/>
    <property type="project" value="UniProtKB-KW"/>
</dbReference>
<evidence type="ECO:0000256" key="11">
    <source>
        <dbReference type="ARBA" id="ARBA00022777"/>
    </source>
</evidence>
<dbReference type="InterPro" id="IPR017441">
    <property type="entry name" value="Protein_kinase_ATP_BS"/>
</dbReference>
<keyword evidence="14 19" id="KW-0472">Membrane</keyword>
<dbReference type="CDD" id="cd23509">
    <property type="entry name" value="Gnk2-like"/>
    <property type="match status" value="2"/>
</dbReference>
<evidence type="ECO:0000256" key="2">
    <source>
        <dbReference type="ARBA" id="ARBA00008536"/>
    </source>
</evidence>
<evidence type="ECO:0000256" key="4">
    <source>
        <dbReference type="ARBA" id="ARBA00022475"/>
    </source>
</evidence>
<dbReference type="SMART" id="SM00220">
    <property type="entry name" value="S_TKc"/>
    <property type="match status" value="1"/>
</dbReference>
<dbReference type="PROSITE" id="PS00107">
    <property type="entry name" value="PROTEIN_KINASE_ATP"/>
    <property type="match status" value="1"/>
</dbReference>
<feature type="domain" description="Gnk2-homologous" evidence="21">
    <location>
        <begin position="16"/>
        <end position="122"/>
    </location>
</feature>
<evidence type="ECO:0000259" key="20">
    <source>
        <dbReference type="PROSITE" id="PS50011"/>
    </source>
</evidence>
<evidence type="ECO:0000256" key="3">
    <source>
        <dbReference type="ARBA" id="ARBA00010217"/>
    </source>
</evidence>
<dbReference type="SUPFAM" id="SSF56112">
    <property type="entry name" value="Protein kinase-like (PK-like)"/>
    <property type="match status" value="1"/>
</dbReference>
<feature type="domain" description="Protein kinase" evidence="20">
    <location>
        <begin position="418"/>
        <end position="682"/>
    </location>
</feature>
<proteinExistence type="inferred from homology"/>
<dbReference type="GO" id="GO:0005886">
    <property type="term" value="C:plasma membrane"/>
    <property type="evidence" value="ECO:0007669"/>
    <property type="project" value="UniProtKB-SubCell"/>
</dbReference>
<dbReference type="Gene3D" id="1.10.510.10">
    <property type="entry name" value="Transferase(Phosphotransferase) domain 1"/>
    <property type="match status" value="1"/>
</dbReference>
<dbReference type="PROSITE" id="PS51473">
    <property type="entry name" value="GNK2"/>
    <property type="match status" value="2"/>
</dbReference>
<dbReference type="Gene3D" id="3.30.430.20">
    <property type="entry name" value="Gnk2 domain, C-X8-C-X2-C motif"/>
    <property type="match status" value="2"/>
</dbReference>
<dbReference type="InterPro" id="IPR038408">
    <property type="entry name" value="GNK2_sf"/>
</dbReference>
<evidence type="ECO:0000256" key="8">
    <source>
        <dbReference type="ARBA" id="ARBA00022729"/>
    </source>
</evidence>
<feature type="region of interest" description="Disordered" evidence="18">
    <location>
        <begin position="336"/>
        <end position="395"/>
    </location>
</feature>
<dbReference type="Pfam" id="PF00069">
    <property type="entry name" value="Pkinase"/>
    <property type="match status" value="1"/>
</dbReference>
<keyword evidence="6" id="KW-0808">Transferase</keyword>
<feature type="compositionally biased region" description="Pro residues" evidence="18">
    <location>
        <begin position="381"/>
        <end position="390"/>
    </location>
</feature>
<keyword evidence="9" id="KW-0677">Repeat</keyword>
<feature type="domain" description="Gnk2-homologous" evidence="21">
    <location>
        <begin position="128"/>
        <end position="236"/>
    </location>
</feature>
<feature type="transmembrane region" description="Helical" evidence="19">
    <location>
        <begin position="310"/>
        <end position="328"/>
    </location>
</feature>
<keyword evidence="15" id="KW-0675">Receptor</keyword>
<evidence type="ECO:0000256" key="13">
    <source>
        <dbReference type="ARBA" id="ARBA00022989"/>
    </source>
</evidence>
<evidence type="ECO:0000256" key="10">
    <source>
        <dbReference type="ARBA" id="ARBA00022741"/>
    </source>
</evidence>
<evidence type="ECO:0000256" key="18">
    <source>
        <dbReference type="SAM" id="MobiDB-lite"/>
    </source>
</evidence>
<dbReference type="InterPro" id="IPR000719">
    <property type="entry name" value="Prot_kinase_dom"/>
</dbReference>
<dbReference type="PANTHER" id="PTHR47973">
    <property type="entry name" value="CYSTEINE-RICH RECEPTOR-LIKE PROTEIN KINASE 3"/>
    <property type="match status" value="1"/>
</dbReference>
<keyword evidence="7 19" id="KW-0812">Transmembrane</keyword>
<evidence type="ECO:0000256" key="6">
    <source>
        <dbReference type="ARBA" id="ARBA00022679"/>
    </source>
</evidence>
<evidence type="ECO:0000256" key="19">
    <source>
        <dbReference type="SAM" id="Phobius"/>
    </source>
</evidence>
<name>A0A9Q1K805_9CARY</name>
<comment type="similarity">
    <text evidence="3">In the C-terminal section; belongs to the protein kinase superfamily. Ser/Thr protein kinase family.</text>
</comment>
<keyword evidence="11" id="KW-0418">Kinase</keyword>
<dbReference type="Gene3D" id="3.30.200.20">
    <property type="entry name" value="Phosphorylase Kinase, domain 1"/>
    <property type="match status" value="1"/>
</dbReference>
<dbReference type="InterPro" id="IPR011009">
    <property type="entry name" value="Kinase-like_dom_sf"/>
</dbReference>
<dbReference type="AlphaFoldDB" id="A0A9Q1K805"/>
<feature type="transmembrane region" description="Helical" evidence="19">
    <location>
        <begin position="255"/>
        <end position="273"/>
    </location>
</feature>
<comment type="subcellular location">
    <subcellularLocation>
        <location evidence="1">Cell membrane</location>
        <topology evidence="1">Single-pass type I membrane protein</topology>
    </subcellularLocation>
</comment>
<comment type="similarity">
    <text evidence="2">In the N-terminal section; belongs to the leguminous lectin family.</text>
</comment>
<dbReference type="EMBL" id="JAKOGI010000250">
    <property type="protein sequence ID" value="KAJ8438575.1"/>
    <property type="molecule type" value="Genomic_DNA"/>
</dbReference>
<evidence type="ECO:0000256" key="5">
    <source>
        <dbReference type="ARBA" id="ARBA00022527"/>
    </source>
</evidence>
<keyword evidence="13 19" id="KW-1133">Transmembrane helix</keyword>
<evidence type="ECO:0000259" key="21">
    <source>
        <dbReference type="PROSITE" id="PS51473"/>
    </source>
</evidence>
<evidence type="ECO:0000256" key="9">
    <source>
        <dbReference type="ARBA" id="ARBA00022737"/>
    </source>
</evidence>
<evidence type="ECO:0000256" key="15">
    <source>
        <dbReference type="ARBA" id="ARBA00023170"/>
    </source>
</evidence>
<feature type="compositionally biased region" description="Pro residues" evidence="18">
    <location>
        <begin position="350"/>
        <end position="365"/>
    </location>
</feature>
<comment type="caution">
    <text evidence="22">The sequence shown here is derived from an EMBL/GenBank/DDBJ whole genome shotgun (WGS) entry which is preliminary data.</text>
</comment>
<dbReference type="Pfam" id="PF01657">
    <property type="entry name" value="Stress-antifung"/>
    <property type="match status" value="2"/>
</dbReference>
<evidence type="ECO:0000256" key="14">
    <source>
        <dbReference type="ARBA" id="ARBA00023136"/>
    </source>
</evidence>
<organism evidence="22 23">
    <name type="scientific">Carnegiea gigantea</name>
    <dbReference type="NCBI Taxonomy" id="171969"/>
    <lineage>
        <taxon>Eukaryota</taxon>
        <taxon>Viridiplantae</taxon>
        <taxon>Streptophyta</taxon>
        <taxon>Embryophyta</taxon>
        <taxon>Tracheophyta</taxon>
        <taxon>Spermatophyta</taxon>
        <taxon>Magnoliopsida</taxon>
        <taxon>eudicotyledons</taxon>
        <taxon>Gunneridae</taxon>
        <taxon>Pentapetalae</taxon>
        <taxon>Caryophyllales</taxon>
        <taxon>Cactineae</taxon>
        <taxon>Cactaceae</taxon>
        <taxon>Cactoideae</taxon>
        <taxon>Echinocereeae</taxon>
        <taxon>Carnegiea</taxon>
    </lineage>
</organism>
<accession>A0A9Q1K805</accession>
<evidence type="ECO:0000256" key="12">
    <source>
        <dbReference type="ARBA" id="ARBA00022840"/>
    </source>
</evidence>
<keyword evidence="16" id="KW-0325">Glycoprotein</keyword>
<feature type="compositionally biased region" description="Polar residues" evidence="18">
    <location>
        <begin position="748"/>
        <end position="760"/>
    </location>
</feature>
<dbReference type="Proteomes" id="UP001153076">
    <property type="component" value="Unassembled WGS sequence"/>
</dbReference>
<dbReference type="FunFam" id="1.10.510.10:FF:000240">
    <property type="entry name" value="Lectin-domain containing receptor kinase A4.3"/>
    <property type="match status" value="1"/>
</dbReference>
<keyword evidence="12 17" id="KW-0067">ATP-binding</keyword>
<evidence type="ECO:0000313" key="22">
    <source>
        <dbReference type="EMBL" id="KAJ8438575.1"/>
    </source>
</evidence>
<dbReference type="PROSITE" id="PS00108">
    <property type="entry name" value="PROTEIN_KINASE_ST"/>
    <property type="match status" value="1"/>
</dbReference>
<dbReference type="InterPro" id="IPR052059">
    <property type="entry name" value="CR_Ser/Thr_kinase"/>
</dbReference>
<reference evidence="22" key="1">
    <citation type="submission" date="2022-04" db="EMBL/GenBank/DDBJ databases">
        <title>Carnegiea gigantea Genome sequencing and assembly v2.</title>
        <authorList>
            <person name="Copetti D."/>
            <person name="Sanderson M.J."/>
            <person name="Burquez A."/>
            <person name="Wojciechowski M.F."/>
        </authorList>
    </citation>
    <scope>NUCLEOTIDE SEQUENCE</scope>
    <source>
        <strain evidence="22">SGP5-SGP5p</strain>
        <tissue evidence="22">Aerial part</tissue>
    </source>
</reference>
<dbReference type="OrthoDB" id="4062651at2759"/>
<keyword evidence="10 17" id="KW-0547">Nucleotide-binding</keyword>